<evidence type="ECO:0000313" key="1">
    <source>
        <dbReference type="EMBL" id="ROL43236.1"/>
    </source>
</evidence>
<keyword evidence="2" id="KW-1185">Reference proteome</keyword>
<dbReference type="Proteomes" id="UP000281406">
    <property type="component" value="Unassembled WGS sequence"/>
</dbReference>
<feature type="non-terminal residue" evidence="1">
    <location>
        <position position="1"/>
    </location>
</feature>
<dbReference type="EMBL" id="RJVU01048406">
    <property type="protein sequence ID" value="ROL43236.1"/>
    <property type="molecule type" value="Genomic_DNA"/>
</dbReference>
<protein>
    <submittedName>
        <fullName evidence="1">Uncharacterized protein</fullName>
    </submittedName>
</protein>
<reference evidence="1 2" key="1">
    <citation type="submission" date="2018-10" db="EMBL/GenBank/DDBJ databases">
        <title>Genome assembly for a Yunnan-Guizhou Plateau 3E fish, Anabarilius grahami (Regan), and its evolutionary and genetic applications.</title>
        <authorList>
            <person name="Jiang W."/>
        </authorList>
    </citation>
    <scope>NUCLEOTIDE SEQUENCE [LARGE SCALE GENOMIC DNA]</scope>
    <source>
        <strain evidence="1">AG-KIZ</strain>
        <tissue evidence="1">Muscle</tissue>
    </source>
</reference>
<dbReference type="AlphaFoldDB" id="A0A3N0YAH7"/>
<comment type="caution">
    <text evidence="1">The sequence shown here is derived from an EMBL/GenBank/DDBJ whole genome shotgun (WGS) entry which is preliminary data.</text>
</comment>
<name>A0A3N0YAH7_ANAGA</name>
<gene>
    <name evidence="1" type="ORF">DPX16_17057</name>
</gene>
<organism evidence="1 2">
    <name type="scientific">Anabarilius grahami</name>
    <name type="common">Kanglang fish</name>
    <name type="synonym">Barilius grahami</name>
    <dbReference type="NCBI Taxonomy" id="495550"/>
    <lineage>
        <taxon>Eukaryota</taxon>
        <taxon>Metazoa</taxon>
        <taxon>Chordata</taxon>
        <taxon>Craniata</taxon>
        <taxon>Vertebrata</taxon>
        <taxon>Euteleostomi</taxon>
        <taxon>Actinopterygii</taxon>
        <taxon>Neopterygii</taxon>
        <taxon>Teleostei</taxon>
        <taxon>Ostariophysi</taxon>
        <taxon>Cypriniformes</taxon>
        <taxon>Xenocyprididae</taxon>
        <taxon>Xenocypridinae</taxon>
        <taxon>Xenocypridinae incertae sedis</taxon>
        <taxon>Anabarilius</taxon>
    </lineage>
</organism>
<proteinExistence type="predicted"/>
<evidence type="ECO:0000313" key="2">
    <source>
        <dbReference type="Proteomes" id="UP000281406"/>
    </source>
</evidence>
<accession>A0A3N0YAH7</accession>
<sequence>DICWSQVNGITPVACKTSHKTSKPYSRLLGRTAAVIKLDHPGQKQQSGFCLLKMAWDISTHAMLNLNKRNSF</sequence>